<evidence type="ECO:0000313" key="1">
    <source>
        <dbReference type="EMBL" id="CAH0104511.1"/>
    </source>
</evidence>
<proteinExistence type="predicted"/>
<protein>
    <recommendedName>
        <fullName evidence="3">C2H2-type domain-containing protein</fullName>
    </recommendedName>
</protein>
<organism evidence="1 2">
    <name type="scientific">Daphnia galeata</name>
    <dbReference type="NCBI Taxonomy" id="27404"/>
    <lineage>
        <taxon>Eukaryota</taxon>
        <taxon>Metazoa</taxon>
        <taxon>Ecdysozoa</taxon>
        <taxon>Arthropoda</taxon>
        <taxon>Crustacea</taxon>
        <taxon>Branchiopoda</taxon>
        <taxon>Diplostraca</taxon>
        <taxon>Cladocera</taxon>
        <taxon>Anomopoda</taxon>
        <taxon>Daphniidae</taxon>
        <taxon>Daphnia</taxon>
    </lineage>
</organism>
<name>A0A8J2RL57_9CRUS</name>
<accession>A0A8J2RL57</accession>
<dbReference type="Proteomes" id="UP000789390">
    <property type="component" value="Unassembled WGS sequence"/>
</dbReference>
<gene>
    <name evidence="1" type="ORF">DGAL_LOCUS7418</name>
</gene>
<evidence type="ECO:0008006" key="3">
    <source>
        <dbReference type="Google" id="ProtNLM"/>
    </source>
</evidence>
<comment type="caution">
    <text evidence="1">The sequence shown here is derived from an EMBL/GenBank/DDBJ whole genome shotgun (WGS) entry which is preliminary data.</text>
</comment>
<evidence type="ECO:0000313" key="2">
    <source>
        <dbReference type="Proteomes" id="UP000789390"/>
    </source>
</evidence>
<dbReference type="AlphaFoldDB" id="A0A8J2RL57"/>
<dbReference type="OrthoDB" id="7699125at2759"/>
<keyword evidence="2" id="KW-1185">Reference proteome</keyword>
<reference evidence="1" key="1">
    <citation type="submission" date="2021-11" db="EMBL/GenBank/DDBJ databases">
        <authorList>
            <person name="Schell T."/>
        </authorList>
    </citation>
    <scope>NUCLEOTIDE SEQUENCE</scope>
    <source>
        <strain evidence="1">M5</strain>
    </source>
</reference>
<sequence length="635" mass="72725">MEFFGNDDDDVHLLTVYHSKTINIFLSVKCHTSTNPFYILCSVDQCTDRLFSLYSTYRRHWYLCHHKNPRQNSPVRENELVDVILNSETDSGENARMLLCARENAAVELQLANEDEELSVSDANVTRLNTPKHLYTAGFLLALKHQHFLSFETLAFVQRNIDKIFEMRVKHLEEKLALLVPSSTKTKPEYQRAIAEIAAPIYLTRHQMERCWAKNFPTTLPMCVSLSSCFPQYHWKRNADGTLKIGHNQDQGYIIPFLKSLQQLLSVKSVYDSTLKSFERIKLNRNTSGVYSDVWDGSYIKTHELFIRLNGVVLGFQFYWDEVEPANPLGSKKGDHKVGVFYWSLMNLPPNSRSSLRSIQLLGVVNSCLLKQHGMIEFLRPVLKDLADLQMGVKLCIRGQEREWFGFLTNCVGDMPASNKMAGFKESVSCAQSPCRMCHIQREQMDLIHHENDCRLRDIASYKNQVKEIEEAENVKDIDELSKAHGINGQSCFSSLAGFDATKAFPSDYMHLADEGFLNLELKLLLRFLIAENRIDLAQFTPPPEIKYDEVMGDGKLSFSASEMSSLSIMIALVLAEYVTCEESPQYANYVLLLRICASLQCYTFTEDQLKLTQLDYMGHHDTRLVIDTNPKMPH</sequence>
<dbReference type="EMBL" id="CAKKLH010000146">
    <property type="protein sequence ID" value="CAH0104511.1"/>
    <property type="molecule type" value="Genomic_DNA"/>
</dbReference>